<dbReference type="Gene3D" id="2.70.98.10">
    <property type="match status" value="1"/>
</dbReference>
<dbReference type="InterPro" id="IPR008979">
    <property type="entry name" value="Galactose-bd-like_sf"/>
</dbReference>
<dbReference type="Pfam" id="PF00703">
    <property type="entry name" value="Glyco_hydro_2"/>
    <property type="match status" value="1"/>
</dbReference>
<keyword evidence="6 8" id="KW-0326">Glycosidase</keyword>
<dbReference type="InterPro" id="IPR036156">
    <property type="entry name" value="Beta-gal/glucu_dom_sf"/>
</dbReference>
<evidence type="ECO:0000256" key="2">
    <source>
        <dbReference type="ARBA" id="ARBA00007401"/>
    </source>
</evidence>
<dbReference type="Pfam" id="PF02929">
    <property type="entry name" value="Bgal_small_N"/>
    <property type="match status" value="1"/>
</dbReference>
<dbReference type="InterPro" id="IPR006101">
    <property type="entry name" value="Glyco_hydro_2"/>
</dbReference>
<dbReference type="HOGENOM" id="CLU_002346_0_2_9"/>
<dbReference type="PANTHER" id="PTHR46323:SF2">
    <property type="entry name" value="BETA-GALACTOSIDASE"/>
    <property type="match status" value="1"/>
</dbReference>
<dbReference type="Pfam" id="PF02837">
    <property type="entry name" value="Glyco_hydro_2_N"/>
    <property type="match status" value="1"/>
</dbReference>
<evidence type="ECO:0000256" key="6">
    <source>
        <dbReference type="ARBA" id="ARBA00023295"/>
    </source>
</evidence>
<dbReference type="InterPro" id="IPR023230">
    <property type="entry name" value="Glyco_hydro_2_CS"/>
</dbReference>
<dbReference type="CAZy" id="GH2">
    <property type="family name" value="Glycoside Hydrolase Family 2"/>
</dbReference>
<evidence type="ECO:0000256" key="7">
    <source>
        <dbReference type="ARBA" id="ARBA00032230"/>
    </source>
</evidence>
<dbReference type="SUPFAM" id="SSF51445">
    <property type="entry name" value="(Trans)glycosidases"/>
    <property type="match status" value="1"/>
</dbReference>
<dbReference type="EMBL" id="AAVL02000035">
    <property type="protein sequence ID" value="EDM51022.1"/>
    <property type="molecule type" value="Genomic_DNA"/>
</dbReference>
<dbReference type="InterPro" id="IPR011013">
    <property type="entry name" value="Gal_mutarotase_sf_dom"/>
</dbReference>
<dbReference type="Proteomes" id="UP000006000">
    <property type="component" value="Unassembled WGS sequence"/>
</dbReference>
<comment type="similarity">
    <text evidence="2 8">Belongs to the glycosyl hydrolase 2 family.</text>
</comment>
<dbReference type="GO" id="GO:0009341">
    <property type="term" value="C:beta-galactosidase complex"/>
    <property type="evidence" value="ECO:0007669"/>
    <property type="project" value="InterPro"/>
</dbReference>
<dbReference type="Gene3D" id="2.60.40.10">
    <property type="entry name" value="Immunoglobulins"/>
    <property type="match status" value="2"/>
</dbReference>
<name>A5Z7W5_9FIRM</name>
<dbReference type="InterPro" id="IPR006102">
    <property type="entry name" value="Ig-like_GH2"/>
</dbReference>
<dbReference type="PRINTS" id="PR00132">
    <property type="entry name" value="GLHYDRLASE2"/>
</dbReference>
<evidence type="ECO:0000313" key="11">
    <source>
        <dbReference type="Proteomes" id="UP000006000"/>
    </source>
</evidence>
<dbReference type="InterPro" id="IPR006103">
    <property type="entry name" value="Glyco_hydro_2_cat"/>
</dbReference>
<evidence type="ECO:0000256" key="5">
    <source>
        <dbReference type="ARBA" id="ARBA00022801"/>
    </source>
</evidence>
<dbReference type="PROSITE" id="PS00608">
    <property type="entry name" value="GLYCOSYL_HYDROL_F2_2"/>
    <property type="match status" value="1"/>
</dbReference>
<dbReference type="EC" id="3.2.1.23" evidence="3 8"/>
<comment type="catalytic activity">
    <reaction evidence="1 8">
        <text>Hydrolysis of terminal non-reducing beta-D-galactose residues in beta-D-galactosides.</text>
        <dbReference type="EC" id="3.2.1.23"/>
    </reaction>
</comment>
<dbReference type="Pfam" id="PF16353">
    <property type="entry name" value="LacZ_4"/>
    <property type="match status" value="1"/>
</dbReference>
<dbReference type="Gene3D" id="3.20.20.80">
    <property type="entry name" value="Glycosidases"/>
    <property type="match status" value="1"/>
</dbReference>
<sequence length="950" mass="110368">MRNYENPLVTSENRMNPRSYYIPEGVSELQMLNGEWSFKYYKRDIDVKDEIADWDKIMVPSCWQLQGYDDLNYTNINYPYPVDPPYVPDDNPCGVYQREFDIKKVWGKIYFVLEGVSSCAYIYVNKEYVGFTQGSHLQAEFDITKFVTKGTNTIQVRVLKWCCGSYLEDQDFLRYNGIFRDCYILQRPKDHIEDVRILSDAEKISVDVGKEADIALLDAEENVLQLERNACNVEWKIENPILWNAEKPYLYTIKIKRNGEEIVQKTGMRSIAISEKSELLINGVPVKLHGVNHHDTDPKTGWYQTPEALVKDLRLMKELNINCIRTSHYPPTPHMIELCDEMGFYVILENDMETHGFRMRNPNEEDRYDIETGEWPCQRAEWKKEMVERMQRTVMRDKNHTSVIMWSLGNESAFGENMKEMVRFIRTQKDCRLIHSEDASRLGESDYVDVHSTMYHSLEEVEAFFKTGSKQPYFFCEYCHAMGNGPGDIYDYNELIHATPQMIGGCVWEWADHVVLDEKGVQRYGGDFQNEKTHDSNFCCDGMVFSDRSIRSGSLEVKTAYQPMVTQYENGVLTVTNRYDFTNMEDCEFTYEIQADGETIVFRTMKLAIEPHESLKLNIDVPKVEYQYGLYLNCRLYKDGKEYAVTHHKLADTPARQKSDEAAVQAVYEGENVVITGEHFRYVFSRHYGTFTSMKINGKEQLAGPMRLTAWRAPTDNDCNAQLEWGGLESYRQNGRSENLDKQFSKIYDCEIKDGRIIVKGALAGVARRPFFKYMMSVNVTKDGRIDILLEGNVHERTKYLPRLGFEFDIPESNAAFTYYGRGEGETYCDECHYATIGMYESNAEKEYVHYVRPQEHGNHIDVKMLKIGNLKFETEKTFECKVSQYSTEVLTRAQHTDELIKDGKTHVRVDYKVSGVGSNACGPFLAEKYQLNDKQICFEVEISPDEHYE</sequence>
<dbReference type="GO" id="GO:0030246">
    <property type="term" value="F:carbohydrate binding"/>
    <property type="evidence" value="ECO:0007669"/>
    <property type="project" value="InterPro"/>
</dbReference>
<dbReference type="InterPro" id="IPR013783">
    <property type="entry name" value="Ig-like_fold"/>
</dbReference>
<dbReference type="AlphaFoldDB" id="A5Z7W5"/>
<feature type="domain" description="Beta galactosidase small chain/" evidence="9">
    <location>
        <begin position="674"/>
        <end position="944"/>
    </location>
</feature>
<dbReference type="InterPro" id="IPR014718">
    <property type="entry name" value="GH-type_carb-bd"/>
</dbReference>
<dbReference type="GO" id="GO:0004565">
    <property type="term" value="F:beta-galactosidase activity"/>
    <property type="evidence" value="ECO:0007669"/>
    <property type="project" value="UniProtKB-EC"/>
</dbReference>
<dbReference type="eggNOG" id="COG3250">
    <property type="taxonomic scope" value="Bacteria"/>
</dbReference>
<comment type="caution">
    <text evidence="10">The sequence shown here is derived from an EMBL/GenBank/DDBJ whole genome shotgun (WGS) entry which is preliminary data.</text>
</comment>
<dbReference type="InterPro" id="IPR050347">
    <property type="entry name" value="Bact_Beta-galactosidase"/>
</dbReference>
<keyword evidence="5 8" id="KW-0378">Hydrolase</keyword>
<dbReference type="InterPro" id="IPR017853">
    <property type="entry name" value="GH"/>
</dbReference>
<dbReference type="OrthoDB" id="9762066at2"/>
<dbReference type="RefSeq" id="WP_005363327.1">
    <property type="nucleotide sequence ID" value="NZ_DS264285.1"/>
</dbReference>
<dbReference type="Gene3D" id="2.60.120.260">
    <property type="entry name" value="Galactose-binding domain-like"/>
    <property type="match status" value="1"/>
</dbReference>
<dbReference type="GO" id="GO:0005990">
    <property type="term" value="P:lactose catabolic process"/>
    <property type="evidence" value="ECO:0007669"/>
    <property type="project" value="TreeGrafter"/>
</dbReference>
<dbReference type="InterPro" id="IPR032312">
    <property type="entry name" value="LacZ_4"/>
</dbReference>
<evidence type="ECO:0000313" key="10">
    <source>
        <dbReference type="EMBL" id="EDM51022.1"/>
    </source>
</evidence>
<dbReference type="SUPFAM" id="SSF49303">
    <property type="entry name" value="beta-Galactosidase/glucuronidase domain"/>
    <property type="match status" value="2"/>
</dbReference>
<accession>A5Z7W5</accession>
<dbReference type="SUPFAM" id="SSF74650">
    <property type="entry name" value="Galactose mutarotase-like"/>
    <property type="match status" value="1"/>
</dbReference>
<evidence type="ECO:0000256" key="4">
    <source>
        <dbReference type="ARBA" id="ARBA00013303"/>
    </source>
</evidence>
<dbReference type="SUPFAM" id="SSF49785">
    <property type="entry name" value="Galactose-binding domain-like"/>
    <property type="match status" value="1"/>
</dbReference>
<dbReference type="Pfam" id="PF02836">
    <property type="entry name" value="Glyco_hydro_2_C"/>
    <property type="match status" value="1"/>
</dbReference>
<dbReference type="PROSITE" id="PS00719">
    <property type="entry name" value="GLYCOSYL_HYDROL_F2_1"/>
    <property type="match status" value="1"/>
</dbReference>
<dbReference type="InterPro" id="IPR004199">
    <property type="entry name" value="B-gal_small/dom_5"/>
</dbReference>
<evidence type="ECO:0000256" key="3">
    <source>
        <dbReference type="ARBA" id="ARBA00012756"/>
    </source>
</evidence>
<reference evidence="10 11" key="1">
    <citation type="submission" date="2007-03" db="EMBL/GenBank/DDBJ databases">
        <authorList>
            <person name="Fulton L."/>
            <person name="Clifton S."/>
            <person name="Fulton B."/>
            <person name="Xu J."/>
            <person name="Minx P."/>
            <person name="Pepin K.H."/>
            <person name="Johnson M."/>
            <person name="Thiruvilangam P."/>
            <person name="Bhonagiri V."/>
            <person name="Nash W.E."/>
            <person name="Mardis E.R."/>
            <person name="Wilson R.K."/>
        </authorList>
    </citation>
    <scope>NUCLEOTIDE SEQUENCE [LARGE SCALE GENOMIC DNA]</scope>
    <source>
        <strain evidence="10 11">ATCC 27560</strain>
    </source>
</reference>
<protein>
    <recommendedName>
        <fullName evidence="4 8">Beta-galactosidase</fullName>
        <ecNumber evidence="3 8">3.2.1.23</ecNumber>
    </recommendedName>
    <alternativeName>
        <fullName evidence="7 8">Lactase</fullName>
    </alternativeName>
</protein>
<dbReference type="SMART" id="SM01038">
    <property type="entry name" value="Bgal_small_N"/>
    <property type="match status" value="1"/>
</dbReference>
<evidence type="ECO:0000256" key="1">
    <source>
        <dbReference type="ARBA" id="ARBA00001412"/>
    </source>
</evidence>
<gene>
    <name evidence="10" type="ORF">EUBVEN_01805</name>
</gene>
<dbReference type="InterPro" id="IPR006104">
    <property type="entry name" value="Glyco_hydro_2_N"/>
</dbReference>
<organism evidence="10 11">
    <name type="scientific">Eubacterium ventriosum ATCC 27560</name>
    <dbReference type="NCBI Taxonomy" id="411463"/>
    <lineage>
        <taxon>Bacteria</taxon>
        <taxon>Bacillati</taxon>
        <taxon>Bacillota</taxon>
        <taxon>Clostridia</taxon>
        <taxon>Eubacteriales</taxon>
        <taxon>Eubacteriaceae</taxon>
        <taxon>Eubacterium</taxon>
    </lineage>
</organism>
<evidence type="ECO:0000256" key="8">
    <source>
        <dbReference type="RuleBase" id="RU361154"/>
    </source>
</evidence>
<evidence type="ECO:0000259" key="9">
    <source>
        <dbReference type="SMART" id="SM01038"/>
    </source>
</evidence>
<dbReference type="InterPro" id="IPR023232">
    <property type="entry name" value="Glyco_hydro_2_AS"/>
</dbReference>
<proteinExistence type="inferred from homology"/>
<dbReference type="PANTHER" id="PTHR46323">
    <property type="entry name" value="BETA-GALACTOSIDASE"/>
    <property type="match status" value="1"/>
</dbReference>
<dbReference type="STRING" id="411463.EUBVEN_01805"/>
<reference evidence="10 11" key="2">
    <citation type="submission" date="2007-04" db="EMBL/GenBank/DDBJ databases">
        <title>Draft genome sequence of Eubacterium ventriosum (ATCC 27560).</title>
        <authorList>
            <person name="Sudarsanam P."/>
            <person name="Ley R."/>
            <person name="Guruge J."/>
            <person name="Turnbaugh P.J."/>
            <person name="Mahowald M."/>
            <person name="Liep D."/>
            <person name="Gordon J."/>
        </authorList>
    </citation>
    <scope>NUCLEOTIDE SEQUENCE [LARGE SCALE GENOMIC DNA]</scope>
    <source>
        <strain evidence="10 11">ATCC 27560</strain>
    </source>
</reference>